<name>A0A6N9T2E2_9HYPH</name>
<evidence type="ECO:0000313" key="2">
    <source>
        <dbReference type="EMBL" id="NDW05351.1"/>
    </source>
</evidence>
<dbReference type="Proteomes" id="UP000469011">
    <property type="component" value="Unassembled WGS sequence"/>
</dbReference>
<comment type="caution">
    <text evidence="2">The sequence shown here is derived from an EMBL/GenBank/DDBJ whole genome shotgun (WGS) entry which is preliminary data.</text>
</comment>
<feature type="chain" id="PRO_5026922390" evidence="1">
    <location>
        <begin position="24"/>
        <end position="138"/>
    </location>
</feature>
<dbReference type="Pfam" id="PF16156">
    <property type="entry name" value="DUF4864"/>
    <property type="match status" value="1"/>
</dbReference>
<reference evidence="2 3" key="1">
    <citation type="submission" date="2020-01" db="EMBL/GenBank/DDBJ databases">
        <title>Jiella pacifica sp. nov.</title>
        <authorList>
            <person name="Xue Z."/>
            <person name="Zhu S."/>
            <person name="Chen J."/>
            <person name="Yang J."/>
        </authorList>
    </citation>
    <scope>NUCLEOTIDE SEQUENCE [LARGE SCALE GENOMIC DNA]</scope>
    <source>
        <strain evidence="2 3">40Bstr34</strain>
    </source>
</reference>
<dbReference type="InterPro" id="IPR032347">
    <property type="entry name" value="DUF4864"/>
</dbReference>
<dbReference type="AlphaFoldDB" id="A0A6N9T2E2"/>
<evidence type="ECO:0000313" key="3">
    <source>
        <dbReference type="Proteomes" id="UP000469011"/>
    </source>
</evidence>
<keyword evidence="3" id="KW-1185">Reference proteome</keyword>
<accession>A0A6N9T2E2</accession>
<feature type="signal peptide" evidence="1">
    <location>
        <begin position="1"/>
        <end position="23"/>
    </location>
</feature>
<keyword evidence="1" id="KW-0732">Signal</keyword>
<sequence>MKSASTLVLCAALVFAAPLAARADDAGDIQATISAQLGAFNAGNGAEAYSYAAPNIQTMFPSPGQFMGMVQSAYDPVYRSESAVFGALKPEGSGFRQEVHLTDRKGKSWIASYTLQRQPDGSMKITGCSLRKGDDVAV</sequence>
<protein>
    <submittedName>
        <fullName evidence="2">DUF4864 domain-containing protein</fullName>
    </submittedName>
</protein>
<proteinExistence type="predicted"/>
<dbReference type="EMBL" id="JAAAMG010000009">
    <property type="protein sequence ID" value="NDW05351.1"/>
    <property type="molecule type" value="Genomic_DNA"/>
</dbReference>
<gene>
    <name evidence="2" type="ORF">GTK09_13025</name>
</gene>
<evidence type="ECO:0000256" key="1">
    <source>
        <dbReference type="SAM" id="SignalP"/>
    </source>
</evidence>
<dbReference type="RefSeq" id="WP_163463601.1">
    <property type="nucleotide sequence ID" value="NZ_JAAAMG010000009.1"/>
</dbReference>
<organism evidence="2 3">
    <name type="scientific">Jiella pacifica</name>
    <dbReference type="NCBI Taxonomy" id="2696469"/>
    <lineage>
        <taxon>Bacteria</taxon>
        <taxon>Pseudomonadati</taxon>
        <taxon>Pseudomonadota</taxon>
        <taxon>Alphaproteobacteria</taxon>
        <taxon>Hyphomicrobiales</taxon>
        <taxon>Aurantimonadaceae</taxon>
        <taxon>Jiella</taxon>
    </lineage>
</organism>